<dbReference type="NCBIfam" id="TIGR02943">
    <property type="entry name" value="Sig70_famx1"/>
    <property type="match status" value="1"/>
</dbReference>
<evidence type="ECO:0000313" key="8">
    <source>
        <dbReference type="EMBL" id="EXI61571.1"/>
    </source>
</evidence>
<dbReference type="NCBIfam" id="NF009182">
    <property type="entry name" value="PRK12530.1"/>
    <property type="match status" value="1"/>
</dbReference>
<dbReference type="NCBIfam" id="TIGR02937">
    <property type="entry name" value="sigma70-ECF"/>
    <property type="match status" value="1"/>
</dbReference>
<accession>A0A011MGG6</accession>
<evidence type="ECO:0000256" key="1">
    <source>
        <dbReference type="ARBA" id="ARBA00010641"/>
    </source>
</evidence>
<dbReference type="AlphaFoldDB" id="A0A011MGG6"/>
<dbReference type="PANTHER" id="PTHR43133">
    <property type="entry name" value="RNA POLYMERASE ECF-TYPE SIGMA FACTO"/>
    <property type="match status" value="1"/>
</dbReference>
<dbReference type="InterPro" id="IPR014289">
    <property type="entry name" value="RNA_pol_sigma-24-rel"/>
</dbReference>
<dbReference type="Gene3D" id="1.10.10.10">
    <property type="entry name" value="Winged helix-like DNA-binding domain superfamily/Winged helix DNA-binding domain"/>
    <property type="match status" value="1"/>
</dbReference>
<dbReference type="GO" id="GO:0006352">
    <property type="term" value="P:DNA-templated transcription initiation"/>
    <property type="evidence" value="ECO:0007669"/>
    <property type="project" value="InterPro"/>
</dbReference>
<feature type="domain" description="RNA polymerase sigma-70 region 2" evidence="6">
    <location>
        <begin position="17"/>
        <end position="79"/>
    </location>
</feature>
<name>A0A011MGG6_9PAST</name>
<dbReference type="InterPro" id="IPR013325">
    <property type="entry name" value="RNA_pol_sigma_r2"/>
</dbReference>
<protein>
    <submittedName>
        <fullName evidence="8">RNA polymerase sigma factor</fullName>
    </submittedName>
</protein>
<dbReference type="GO" id="GO:0003677">
    <property type="term" value="F:DNA binding"/>
    <property type="evidence" value="ECO:0007669"/>
    <property type="project" value="UniProtKB-KW"/>
</dbReference>
<dbReference type="InterPro" id="IPR013324">
    <property type="entry name" value="RNA_pol_sigma_r3/r4-like"/>
</dbReference>
<evidence type="ECO:0000259" key="6">
    <source>
        <dbReference type="Pfam" id="PF04542"/>
    </source>
</evidence>
<evidence type="ECO:0000256" key="5">
    <source>
        <dbReference type="ARBA" id="ARBA00023163"/>
    </source>
</evidence>
<evidence type="ECO:0000256" key="4">
    <source>
        <dbReference type="ARBA" id="ARBA00023125"/>
    </source>
</evidence>
<comment type="caution">
    <text evidence="8">The sequence shown here is derived from an EMBL/GenBank/DDBJ whole genome shotgun (WGS) entry which is preliminary data.</text>
</comment>
<dbReference type="Gene3D" id="1.10.1740.10">
    <property type="match status" value="1"/>
</dbReference>
<dbReference type="SUPFAM" id="SSF88946">
    <property type="entry name" value="Sigma2 domain of RNA polymerase sigma factors"/>
    <property type="match status" value="1"/>
</dbReference>
<dbReference type="EMBL" id="JANJ01000007">
    <property type="protein sequence ID" value="EXI61571.1"/>
    <property type="molecule type" value="Genomic_DNA"/>
</dbReference>
<dbReference type="OrthoDB" id="9782108at2"/>
<keyword evidence="4" id="KW-0238">DNA-binding</keyword>
<gene>
    <name evidence="8" type="ORF">AK33_10120</name>
</gene>
<dbReference type="InterPro" id="IPR014284">
    <property type="entry name" value="RNA_pol_sigma-70_dom"/>
</dbReference>
<keyword evidence="9" id="KW-1185">Reference proteome</keyword>
<keyword evidence="5" id="KW-0804">Transcription</keyword>
<dbReference type="PANTHER" id="PTHR43133:SF8">
    <property type="entry name" value="RNA POLYMERASE SIGMA FACTOR HI_1459-RELATED"/>
    <property type="match status" value="1"/>
</dbReference>
<dbReference type="GO" id="GO:0016987">
    <property type="term" value="F:sigma factor activity"/>
    <property type="evidence" value="ECO:0007669"/>
    <property type="project" value="UniProtKB-KW"/>
</dbReference>
<reference evidence="8 9" key="1">
    <citation type="journal article" date="2014" name="Genome Announc.">
        <title>Genome Sequence of a Presumptive Mannheimia haemolytica Strain with an A1/A6-Cross-Reactive Serotype from a White-Tailed Deer (Odocoileus virginianus).</title>
        <authorList>
            <person name="Lawrence P.K."/>
            <person name="Bey R.F."/>
            <person name="Wiener B."/>
            <person name="Kittichotirat W."/>
            <person name="Bumgarner R.E."/>
        </authorList>
    </citation>
    <scope>NUCLEOTIDE SEQUENCE [LARGE SCALE GENOMIC DNA]</scope>
    <source>
        <strain evidence="8 9">PKL10</strain>
    </source>
</reference>
<dbReference type="Proteomes" id="UP000054123">
    <property type="component" value="Unassembled WGS sequence"/>
</dbReference>
<dbReference type="InterPro" id="IPR039425">
    <property type="entry name" value="RNA_pol_sigma-70-like"/>
</dbReference>
<dbReference type="SUPFAM" id="SSF88659">
    <property type="entry name" value="Sigma3 and sigma4 domains of RNA polymerase sigma factors"/>
    <property type="match status" value="1"/>
</dbReference>
<evidence type="ECO:0000256" key="2">
    <source>
        <dbReference type="ARBA" id="ARBA00023015"/>
    </source>
</evidence>
<dbReference type="PATRIC" id="fig|1450449.3.peg.2016"/>
<keyword evidence="2" id="KW-0805">Transcription regulation</keyword>
<dbReference type="InterPro" id="IPR013249">
    <property type="entry name" value="RNA_pol_sigma70_r4_t2"/>
</dbReference>
<proteinExistence type="inferred from homology"/>
<dbReference type="InterPro" id="IPR007627">
    <property type="entry name" value="RNA_pol_sigma70_r2"/>
</dbReference>
<dbReference type="Pfam" id="PF08281">
    <property type="entry name" value="Sigma70_r4_2"/>
    <property type="match status" value="1"/>
</dbReference>
<dbReference type="InterPro" id="IPR036388">
    <property type="entry name" value="WH-like_DNA-bd_sf"/>
</dbReference>
<evidence type="ECO:0000313" key="9">
    <source>
        <dbReference type="Proteomes" id="UP000054123"/>
    </source>
</evidence>
<feature type="domain" description="RNA polymerase sigma factor 70 region 4 type 2" evidence="7">
    <location>
        <begin position="132"/>
        <end position="182"/>
    </location>
</feature>
<keyword evidence="3" id="KW-0731">Sigma factor</keyword>
<organism evidence="8 9">
    <name type="scientific">Mannheimia granulomatis</name>
    <dbReference type="NCBI Taxonomy" id="85402"/>
    <lineage>
        <taxon>Bacteria</taxon>
        <taxon>Pseudomonadati</taxon>
        <taxon>Pseudomonadota</taxon>
        <taxon>Gammaproteobacteria</taxon>
        <taxon>Pasteurellales</taxon>
        <taxon>Pasteurellaceae</taxon>
        <taxon>Mannheimia</taxon>
    </lineage>
</organism>
<dbReference type="RefSeq" id="WP_042804090.1">
    <property type="nucleotide sequence ID" value="NZ_AVSP01000005.1"/>
</dbReference>
<sequence>MSHPSLWQISSKQLEELRLQMVKFAFLYLKNNELAEDVVQEAFVSAYKYADSFKGESALKTWVFAILKNKIVDLIKAKSKLVTVSELIEQDEQDLSEKLFHENGTWDHDVYVSSEWKSIDSAIYSAQFWQIFEFCLNNLPVNQARVFMMRTHLEMETEEICTECEISVANVHTLLYRSRLRLQVCLSQKWFGE</sequence>
<evidence type="ECO:0000256" key="3">
    <source>
        <dbReference type="ARBA" id="ARBA00023082"/>
    </source>
</evidence>
<dbReference type="STRING" id="1122190.GCA_000621105_01078"/>
<comment type="similarity">
    <text evidence="1">Belongs to the sigma-70 factor family. ECF subfamily.</text>
</comment>
<evidence type="ECO:0000259" key="7">
    <source>
        <dbReference type="Pfam" id="PF08281"/>
    </source>
</evidence>
<dbReference type="Pfam" id="PF04542">
    <property type="entry name" value="Sigma70_r2"/>
    <property type="match status" value="1"/>
</dbReference>